<evidence type="ECO:0000313" key="3">
    <source>
        <dbReference type="Proteomes" id="UP000316614"/>
    </source>
</evidence>
<dbReference type="OrthoDB" id="9791273at2"/>
<dbReference type="KEGG" id="echi:FKX85_14900"/>
<evidence type="ECO:0000313" key="2">
    <source>
        <dbReference type="EMBL" id="QDH80256.1"/>
    </source>
</evidence>
<dbReference type="AlphaFoldDB" id="A0A514CKB2"/>
<protein>
    <recommendedName>
        <fullName evidence="1">Transposase IS801/IS1294 domain-containing protein</fullName>
    </recommendedName>
</protein>
<dbReference type="Proteomes" id="UP000316614">
    <property type="component" value="Chromosome"/>
</dbReference>
<name>A0A514CKB2_9BACT</name>
<feature type="domain" description="Transposase IS801/IS1294" evidence="1">
    <location>
        <begin position="4"/>
        <end position="80"/>
    </location>
</feature>
<dbReference type="GO" id="GO:0003677">
    <property type="term" value="F:DNA binding"/>
    <property type="evidence" value="ECO:0007669"/>
    <property type="project" value="InterPro"/>
</dbReference>
<keyword evidence="3" id="KW-1185">Reference proteome</keyword>
<accession>A0A514CKB2</accession>
<dbReference type="InterPro" id="IPR007069">
    <property type="entry name" value="Transposase_32"/>
</dbReference>
<dbReference type="EMBL" id="CP041253">
    <property type="protein sequence ID" value="QDH80256.1"/>
    <property type="molecule type" value="Genomic_DNA"/>
</dbReference>
<reference evidence="2 3" key="1">
    <citation type="submission" date="2019-06" db="EMBL/GenBank/DDBJ databases">
        <title>Echinicola alkalisoli sp. nov. isolated from saline soil.</title>
        <authorList>
            <person name="Sun J.-Q."/>
            <person name="Xu L."/>
        </authorList>
    </citation>
    <scope>NUCLEOTIDE SEQUENCE [LARGE SCALE GENOMIC DNA]</scope>
    <source>
        <strain evidence="2 3">LN3S3</strain>
    </source>
</reference>
<evidence type="ECO:0000259" key="1">
    <source>
        <dbReference type="Pfam" id="PF04986"/>
    </source>
</evidence>
<dbReference type="Pfam" id="PF04986">
    <property type="entry name" value="Y2_Tnp"/>
    <property type="match status" value="1"/>
</dbReference>
<proteinExistence type="predicted"/>
<dbReference type="PANTHER" id="PTHR37023">
    <property type="entry name" value="TRANSPOSASE"/>
    <property type="match status" value="1"/>
</dbReference>
<dbReference type="PANTHER" id="PTHR37023:SF1">
    <property type="entry name" value="ISSOD25 TRANSPOSASE TNPA_ISSOD25"/>
    <property type="match status" value="1"/>
</dbReference>
<sequence>MIKAVSEYLGRYTHKVAISNHRIMDIGPQKTTFGYKDYRQGAKKLVMGLDNMEFIRRFSMHVLPKGLVRIRHFGILSSSAKQGTIPLVHQVLGAAQLPVDPRALAQYNPQYCPYCQKETMVSIQRLPKRGPPRTVFSALLPSKN</sequence>
<organism evidence="2 3">
    <name type="scientific">Echinicola soli</name>
    <dbReference type="NCBI Taxonomy" id="2591634"/>
    <lineage>
        <taxon>Bacteria</taxon>
        <taxon>Pseudomonadati</taxon>
        <taxon>Bacteroidota</taxon>
        <taxon>Cytophagia</taxon>
        <taxon>Cytophagales</taxon>
        <taxon>Cyclobacteriaceae</taxon>
        <taxon>Echinicola</taxon>
    </lineage>
</organism>
<dbReference type="GO" id="GO:0004803">
    <property type="term" value="F:transposase activity"/>
    <property type="evidence" value="ECO:0007669"/>
    <property type="project" value="InterPro"/>
</dbReference>
<dbReference type="GO" id="GO:0006313">
    <property type="term" value="P:DNA transposition"/>
    <property type="evidence" value="ECO:0007669"/>
    <property type="project" value="InterPro"/>
</dbReference>
<gene>
    <name evidence="2" type="ORF">FKX85_14900</name>
</gene>